<dbReference type="Proteomes" id="UP001431783">
    <property type="component" value="Unassembled WGS sequence"/>
</dbReference>
<accession>A0AAW1VCS9</accession>
<evidence type="ECO:0000313" key="2">
    <source>
        <dbReference type="EMBL" id="KAK9890178.1"/>
    </source>
</evidence>
<evidence type="ECO:0000256" key="1">
    <source>
        <dbReference type="SAM" id="MobiDB-lite"/>
    </source>
</evidence>
<organism evidence="2 3">
    <name type="scientific">Henosepilachna vigintioctopunctata</name>
    <dbReference type="NCBI Taxonomy" id="420089"/>
    <lineage>
        <taxon>Eukaryota</taxon>
        <taxon>Metazoa</taxon>
        <taxon>Ecdysozoa</taxon>
        <taxon>Arthropoda</taxon>
        <taxon>Hexapoda</taxon>
        <taxon>Insecta</taxon>
        <taxon>Pterygota</taxon>
        <taxon>Neoptera</taxon>
        <taxon>Endopterygota</taxon>
        <taxon>Coleoptera</taxon>
        <taxon>Polyphaga</taxon>
        <taxon>Cucujiformia</taxon>
        <taxon>Coccinelloidea</taxon>
        <taxon>Coccinellidae</taxon>
        <taxon>Epilachninae</taxon>
        <taxon>Epilachnini</taxon>
        <taxon>Henosepilachna</taxon>
    </lineage>
</organism>
<reference evidence="2 3" key="1">
    <citation type="submission" date="2023-03" db="EMBL/GenBank/DDBJ databases">
        <title>Genome insight into feeding habits of ladybird beetles.</title>
        <authorList>
            <person name="Li H.-S."/>
            <person name="Huang Y.-H."/>
            <person name="Pang H."/>
        </authorList>
    </citation>
    <scope>NUCLEOTIDE SEQUENCE [LARGE SCALE GENOMIC DNA]</scope>
    <source>
        <strain evidence="2">SYSU_2023b</strain>
        <tissue evidence="2">Whole body</tissue>
    </source>
</reference>
<comment type="caution">
    <text evidence="2">The sequence shown here is derived from an EMBL/GenBank/DDBJ whole genome shotgun (WGS) entry which is preliminary data.</text>
</comment>
<feature type="region of interest" description="Disordered" evidence="1">
    <location>
        <begin position="65"/>
        <end position="84"/>
    </location>
</feature>
<dbReference type="AlphaFoldDB" id="A0AAW1VCS9"/>
<keyword evidence="3" id="KW-1185">Reference proteome</keyword>
<gene>
    <name evidence="2" type="ORF">WA026_008982</name>
</gene>
<name>A0AAW1VCS9_9CUCU</name>
<proteinExistence type="predicted"/>
<protein>
    <submittedName>
        <fullName evidence="2">Uncharacterized protein</fullName>
    </submittedName>
</protein>
<sequence length="106" mass="12043">MLFKRHLSNRSGIMDMNLIEILWKQDVDLGFTLDVNTEDAEDPKSAQDASTAFKHSNNVEATEKIVEKPNEKIQDTEEKENVDVDPWKGVNYTIDTETGENFGVGR</sequence>
<evidence type="ECO:0000313" key="3">
    <source>
        <dbReference type="Proteomes" id="UP001431783"/>
    </source>
</evidence>
<dbReference type="EMBL" id="JARQZJ010000124">
    <property type="protein sequence ID" value="KAK9890178.1"/>
    <property type="molecule type" value="Genomic_DNA"/>
</dbReference>